<dbReference type="PANTHER" id="PTHR30204">
    <property type="entry name" value="REDOX-CYCLING DRUG-SENSING TRANSCRIPTIONAL ACTIVATOR SOXR"/>
    <property type="match status" value="1"/>
</dbReference>
<dbReference type="EMBL" id="AP024238">
    <property type="protein sequence ID" value="BCO28956.1"/>
    <property type="molecule type" value="Genomic_DNA"/>
</dbReference>
<dbReference type="Gene3D" id="1.10.1660.10">
    <property type="match status" value="1"/>
</dbReference>
<sequence length="352" mass="39272">MHLKVGELAKRTGLTVRTLHHYDSIQLLTPSARSEAGYRLYNQADVGRLHSIQALRHLGLPLADIARMLERGGEGLSDTIARQIRALEHEITQATELRSRLQLLQERLATGNEPDMSDWLSTLSLMSTYAKYFSADEIRLILGNRKAQSATWERLIADVKQAMQQSLPSDSRQVQSLALRWMNLTLAMMNDNFKLIERWGQMYCAEPKGQFKNGPGPEVISFINAAINLRMSAMLRHMSLAELHTLRTVPDAAIEQLTQEAHALHAAQADLTGAAAQALVAHWEQVMLDLCSGQPALLRKLIAAYNAEPLLNGTTVFDELTLDIVKRAMAAQAHPLTIQHPDPLMGHIFINK</sequence>
<dbReference type="InterPro" id="IPR012925">
    <property type="entry name" value="TipAS_dom"/>
</dbReference>
<evidence type="ECO:0000256" key="1">
    <source>
        <dbReference type="ARBA" id="ARBA00023125"/>
    </source>
</evidence>
<accession>A0ABN6DDP9</accession>
<name>A0ABN6DDP9_9BURK</name>
<keyword evidence="1" id="KW-0238">DNA-binding</keyword>
<dbReference type="PROSITE" id="PS50937">
    <property type="entry name" value="HTH_MERR_2"/>
    <property type="match status" value="1"/>
</dbReference>
<dbReference type="PROSITE" id="PS00552">
    <property type="entry name" value="HTH_MERR_1"/>
    <property type="match status" value="1"/>
</dbReference>
<organism evidence="3 4">
    <name type="scientific">Rhodoferax lithotrophicus</name>
    <dbReference type="NCBI Taxonomy" id="2798804"/>
    <lineage>
        <taxon>Bacteria</taxon>
        <taxon>Pseudomonadati</taxon>
        <taxon>Pseudomonadota</taxon>
        <taxon>Betaproteobacteria</taxon>
        <taxon>Burkholderiales</taxon>
        <taxon>Comamonadaceae</taxon>
        <taxon>Rhodoferax</taxon>
    </lineage>
</organism>
<dbReference type="Proteomes" id="UP000824366">
    <property type="component" value="Chromosome"/>
</dbReference>
<evidence type="ECO:0000313" key="4">
    <source>
        <dbReference type="Proteomes" id="UP000824366"/>
    </source>
</evidence>
<dbReference type="InterPro" id="IPR047057">
    <property type="entry name" value="MerR_fam"/>
</dbReference>
<feature type="domain" description="HTH merR-type" evidence="2">
    <location>
        <begin position="2"/>
        <end position="71"/>
    </location>
</feature>
<dbReference type="RefSeq" id="WP_223904858.1">
    <property type="nucleotide sequence ID" value="NZ_AP024238.1"/>
</dbReference>
<protein>
    <recommendedName>
        <fullName evidence="2">HTH merR-type domain-containing protein</fullName>
    </recommendedName>
</protein>
<gene>
    <name evidence="3" type="ORF">MIZ03_3866</name>
</gene>
<keyword evidence="4" id="KW-1185">Reference proteome</keyword>
<dbReference type="PRINTS" id="PR00040">
    <property type="entry name" value="HTHMERR"/>
</dbReference>
<reference evidence="3 4" key="1">
    <citation type="journal article" date="2021" name="Microbiol. Spectr.">
        <title>A Single Bacterium Capable of Oxidation and Reduction of Iron at Circumneutral pH.</title>
        <authorList>
            <person name="Kato S."/>
            <person name="Ohkuma M."/>
        </authorList>
    </citation>
    <scope>NUCLEOTIDE SEQUENCE [LARGE SCALE GENOMIC DNA]</scope>
    <source>
        <strain evidence="3 4">MIZ03</strain>
    </source>
</reference>
<dbReference type="PANTHER" id="PTHR30204:SF90">
    <property type="entry name" value="HTH-TYPE TRANSCRIPTIONAL ACTIVATOR MTA"/>
    <property type="match status" value="1"/>
</dbReference>
<proteinExistence type="predicted"/>
<evidence type="ECO:0000259" key="2">
    <source>
        <dbReference type="PROSITE" id="PS50937"/>
    </source>
</evidence>
<dbReference type="InterPro" id="IPR000551">
    <property type="entry name" value="MerR-type_HTH_dom"/>
</dbReference>
<dbReference type="SMART" id="SM00422">
    <property type="entry name" value="HTH_MERR"/>
    <property type="match status" value="1"/>
</dbReference>
<dbReference type="InterPro" id="IPR009061">
    <property type="entry name" value="DNA-bd_dom_put_sf"/>
</dbReference>
<dbReference type="Pfam" id="PF13411">
    <property type="entry name" value="MerR_1"/>
    <property type="match status" value="1"/>
</dbReference>
<evidence type="ECO:0000313" key="3">
    <source>
        <dbReference type="EMBL" id="BCO28956.1"/>
    </source>
</evidence>
<dbReference type="Pfam" id="PF07739">
    <property type="entry name" value="TipAS"/>
    <property type="match status" value="1"/>
</dbReference>
<dbReference type="SUPFAM" id="SSF46955">
    <property type="entry name" value="Putative DNA-binding domain"/>
    <property type="match status" value="1"/>
</dbReference>